<feature type="domain" description="HTH lysR-type" evidence="5">
    <location>
        <begin position="11"/>
        <end position="66"/>
    </location>
</feature>
<sequence>MTSKRPLLGSINRLVAFEAAARRCNFTRAAEELLISQPAISRQIKELEHTLGVSLFVRFGTRLDLTEAGRKLLSSVTVAFDTIENTALTLRPAVEESGVVKLRTSVAASNWLLPALSDFYAANPDVLLQLICIDESPSVDISDFDIEVRFGSGNWDDGISYPLLEEVIMPVTSPKFLRQHSIRKVEDLYNVPLLQLATHQSPLMDWRQWLPNQALDNPIPTLVRFYSTYSTLLDAAVYGHGVALGWKYYVAEALVRGDLCPVLPLRKTSRLKEFLVVNRQHVSKPHVKRTCEWIRAYAEATRVRFDNI</sequence>
<dbReference type="SUPFAM" id="SSF46785">
    <property type="entry name" value="Winged helix' DNA-binding domain"/>
    <property type="match status" value="1"/>
</dbReference>
<dbReference type="InterPro" id="IPR058163">
    <property type="entry name" value="LysR-type_TF_proteobact-type"/>
</dbReference>
<keyword evidence="2" id="KW-0805">Transcription regulation</keyword>
<evidence type="ECO:0000313" key="7">
    <source>
        <dbReference type="Proteomes" id="UP000285757"/>
    </source>
</evidence>
<dbReference type="InterPro" id="IPR036388">
    <property type="entry name" value="WH-like_DNA-bd_sf"/>
</dbReference>
<dbReference type="Gene3D" id="1.10.10.10">
    <property type="entry name" value="Winged helix-like DNA-binding domain superfamily/Winged helix DNA-binding domain"/>
    <property type="match status" value="1"/>
</dbReference>
<reference evidence="6 7" key="1">
    <citation type="submission" date="2016-10" db="EMBL/GenBank/DDBJ databases">
        <title>Comparative genome analysis of multiple Pseudomonas spp. focuses on biocontrol and plant growth promoting traits.</title>
        <authorList>
            <person name="Tao X.-Y."/>
            <person name="Taylor C.G."/>
        </authorList>
    </citation>
    <scope>NUCLEOTIDE SEQUENCE [LARGE SCALE GENOMIC DNA]</scope>
    <source>
        <strain evidence="6 7">24D3</strain>
    </source>
</reference>
<dbReference type="InterPro" id="IPR000847">
    <property type="entry name" value="LysR_HTH_N"/>
</dbReference>
<proteinExistence type="inferred from homology"/>
<evidence type="ECO:0000256" key="1">
    <source>
        <dbReference type="ARBA" id="ARBA00009437"/>
    </source>
</evidence>
<dbReference type="PRINTS" id="PR00039">
    <property type="entry name" value="HTHLYSR"/>
</dbReference>
<protein>
    <recommendedName>
        <fullName evidence="5">HTH lysR-type domain-containing protein</fullName>
    </recommendedName>
</protein>
<evidence type="ECO:0000259" key="5">
    <source>
        <dbReference type="PROSITE" id="PS50931"/>
    </source>
</evidence>
<comment type="similarity">
    <text evidence="1">Belongs to the LysR transcriptional regulatory family.</text>
</comment>
<keyword evidence="3" id="KW-0238">DNA-binding</keyword>
<gene>
    <name evidence="6" type="ORF">BK671_14630</name>
</gene>
<dbReference type="InterPro" id="IPR005119">
    <property type="entry name" value="LysR_subst-bd"/>
</dbReference>
<dbReference type="AlphaFoldDB" id="A0A423LFY7"/>
<name>A0A423LFY7_PSEFL</name>
<dbReference type="Pfam" id="PF03466">
    <property type="entry name" value="LysR_substrate"/>
    <property type="match status" value="1"/>
</dbReference>
<dbReference type="Proteomes" id="UP000285757">
    <property type="component" value="Unassembled WGS sequence"/>
</dbReference>
<accession>A0A423LFY7</accession>
<keyword evidence="4" id="KW-0804">Transcription</keyword>
<evidence type="ECO:0000256" key="4">
    <source>
        <dbReference type="ARBA" id="ARBA00023163"/>
    </source>
</evidence>
<dbReference type="RefSeq" id="WP_123532838.1">
    <property type="nucleotide sequence ID" value="NZ_MOBU01000010.1"/>
</dbReference>
<organism evidence="6 7">
    <name type="scientific">Pseudomonas fluorescens</name>
    <dbReference type="NCBI Taxonomy" id="294"/>
    <lineage>
        <taxon>Bacteria</taxon>
        <taxon>Pseudomonadati</taxon>
        <taxon>Pseudomonadota</taxon>
        <taxon>Gammaproteobacteria</taxon>
        <taxon>Pseudomonadales</taxon>
        <taxon>Pseudomonadaceae</taxon>
        <taxon>Pseudomonas</taxon>
    </lineage>
</organism>
<evidence type="ECO:0000313" key="6">
    <source>
        <dbReference type="EMBL" id="RON67209.1"/>
    </source>
</evidence>
<evidence type="ECO:0000256" key="3">
    <source>
        <dbReference type="ARBA" id="ARBA00023125"/>
    </source>
</evidence>
<dbReference type="PANTHER" id="PTHR30537:SF74">
    <property type="entry name" value="HTH-TYPE TRANSCRIPTIONAL REGULATOR TRPI"/>
    <property type="match status" value="1"/>
</dbReference>
<dbReference type="Pfam" id="PF00126">
    <property type="entry name" value="HTH_1"/>
    <property type="match status" value="1"/>
</dbReference>
<dbReference type="FunFam" id="1.10.10.10:FF:000001">
    <property type="entry name" value="LysR family transcriptional regulator"/>
    <property type="match status" value="1"/>
</dbReference>
<comment type="caution">
    <text evidence="6">The sequence shown here is derived from an EMBL/GenBank/DDBJ whole genome shotgun (WGS) entry which is preliminary data.</text>
</comment>
<dbReference type="SUPFAM" id="SSF53850">
    <property type="entry name" value="Periplasmic binding protein-like II"/>
    <property type="match status" value="1"/>
</dbReference>
<dbReference type="InterPro" id="IPR036390">
    <property type="entry name" value="WH_DNA-bd_sf"/>
</dbReference>
<evidence type="ECO:0000256" key="2">
    <source>
        <dbReference type="ARBA" id="ARBA00023015"/>
    </source>
</evidence>
<dbReference type="Gene3D" id="3.40.190.10">
    <property type="entry name" value="Periplasmic binding protein-like II"/>
    <property type="match status" value="2"/>
</dbReference>
<dbReference type="GO" id="GO:0003700">
    <property type="term" value="F:DNA-binding transcription factor activity"/>
    <property type="evidence" value="ECO:0007669"/>
    <property type="project" value="InterPro"/>
</dbReference>
<dbReference type="GO" id="GO:0043565">
    <property type="term" value="F:sequence-specific DNA binding"/>
    <property type="evidence" value="ECO:0007669"/>
    <property type="project" value="TreeGrafter"/>
</dbReference>
<dbReference type="PANTHER" id="PTHR30537">
    <property type="entry name" value="HTH-TYPE TRANSCRIPTIONAL REGULATOR"/>
    <property type="match status" value="1"/>
</dbReference>
<dbReference type="PROSITE" id="PS50931">
    <property type="entry name" value="HTH_LYSR"/>
    <property type="match status" value="1"/>
</dbReference>
<dbReference type="EMBL" id="MOBU01000010">
    <property type="protein sequence ID" value="RON67209.1"/>
    <property type="molecule type" value="Genomic_DNA"/>
</dbReference>
<dbReference type="GO" id="GO:0006351">
    <property type="term" value="P:DNA-templated transcription"/>
    <property type="evidence" value="ECO:0007669"/>
    <property type="project" value="TreeGrafter"/>
</dbReference>